<dbReference type="PANTHER" id="PTHR30348">
    <property type="entry name" value="UNCHARACTERIZED PROTEIN YECE"/>
    <property type="match status" value="1"/>
</dbReference>
<reference evidence="2" key="1">
    <citation type="journal article" date="2019" name="Int. J. Syst. Evol. Microbiol.">
        <title>The Global Catalogue of Microorganisms (GCM) 10K type strain sequencing project: providing services to taxonomists for standard genome sequencing and annotation.</title>
        <authorList>
            <consortium name="The Broad Institute Genomics Platform"/>
            <consortium name="The Broad Institute Genome Sequencing Center for Infectious Disease"/>
            <person name="Wu L."/>
            <person name="Ma J."/>
        </authorList>
    </citation>
    <scope>NUCLEOTIDE SEQUENCE [LARGE SCALE GENOMIC DNA]</scope>
    <source>
        <strain evidence="2">Q85</strain>
    </source>
</reference>
<name>A0ABW4NBP3_9SPHN</name>
<proteinExistence type="predicted"/>
<keyword evidence="2" id="KW-1185">Reference proteome</keyword>
<evidence type="ECO:0000313" key="2">
    <source>
        <dbReference type="Proteomes" id="UP001597283"/>
    </source>
</evidence>
<evidence type="ECO:0000313" key="1">
    <source>
        <dbReference type="EMBL" id="MFD1787572.1"/>
    </source>
</evidence>
<protein>
    <submittedName>
        <fullName evidence="1">DUF72 domain-containing protein</fullName>
    </submittedName>
</protein>
<sequence>MPPLIGTAGWSIPASERSSFPNEGTTLERYAAVMPSVEVNTSFYRPHRRQTWERWAASTPDDFRFSVKMPKEISHVRRLIDVIDPLDRFMDEVGGLEGKLDILLLQLPPSFAFDRATVGVKGSDSALQAAFSNRLVRPLMPRCCFAR</sequence>
<organism evidence="1 2">
    <name type="scientific">Sphingomonas floccifaciens</name>
    <dbReference type="NCBI Taxonomy" id="1844115"/>
    <lineage>
        <taxon>Bacteria</taxon>
        <taxon>Pseudomonadati</taxon>
        <taxon>Pseudomonadota</taxon>
        <taxon>Alphaproteobacteria</taxon>
        <taxon>Sphingomonadales</taxon>
        <taxon>Sphingomonadaceae</taxon>
        <taxon>Sphingomonas</taxon>
    </lineage>
</organism>
<dbReference type="SUPFAM" id="SSF117396">
    <property type="entry name" value="TM1631-like"/>
    <property type="match status" value="1"/>
</dbReference>
<dbReference type="Proteomes" id="UP001597283">
    <property type="component" value="Unassembled WGS sequence"/>
</dbReference>
<gene>
    <name evidence="1" type="ORF">ACFSC3_08310</name>
</gene>
<accession>A0ABW4NBP3</accession>
<dbReference type="EMBL" id="JBHUFC010000003">
    <property type="protein sequence ID" value="MFD1787572.1"/>
    <property type="molecule type" value="Genomic_DNA"/>
</dbReference>
<dbReference type="Pfam" id="PF01904">
    <property type="entry name" value="DUF72"/>
    <property type="match status" value="1"/>
</dbReference>
<comment type="caution">
    <text evidence="1">The sequence shown here is derived from an EMBL/GenBank/DDBJ whole genome shotgun (WGS) entry which is preliminary data.</text>
</comment>
<dbReference type="Gene3D" id="3.20.20.410">
    <property type="entry name" value="Protein of unknown function UPF0759"/>
    <property type="match status" value="1"/>
</dbReference>
<dbReference type="RefSeq" id="WP_380939943.1">
    <property type="nucleotide sequence ID" value="NZ_JBHUFC010000003.1"/>
</dbReference>
<dbReference type="PANTHER" id="PTHR30348:SF14">
    <property type="entry name" value="BLR8050 PROTEIN"/>
    <property type="match status" value="1"/>
</dbReference>
<dbReference type="InterPro" id="IPR036520">
    <property type="entry name" value="UPF0759_sf"/>
</dbReference>
<dbReference type="InterPro" id="IPR002763">
    <property type="entry name" value="DUF72"/>
</dbReference>